<gene>
    <name evidence="1" type="ORF">LAESUDRAFT_729522</name>
</gene>
<organism evidence="1 2">
    <name type="scientific">Laetiporus sulphureus 93-53</name>
    <dbReference type="NCBI Taxonomy" id="1314785"/>
    <lineage>
        <taxon>Eukaryota</taxon>
        <taxon>Fungi</taxon>
        <taxon>Dikarya</taxon>
        <taxon>Basidiomycota</taxon>
        <taxon>Agaricomycotina</taxon>
        <taxon>Agaricomycetes</taxon>
        <taxon>Polyporales</taxon>
        <taxon>Laetiporus</taxon>
    </lineage>
</organism>
<dbReference type="AlphaFoldDB" id="A0A165CLD2"/>
<dbReference type="EMBL" id="KV427647">
    <property type="protein sequence ID" value="KZT03016.1"/>
    <property type="molecule type" value="Genomic_DNA"/>
</dbReference>
<dbReference type="GeneID" id="63826675"/>
<protein>
    <submittedName>
        <fullName evidence="1">Uncharacterized protein</fullName>
    </submittedName>
</protein>
<proteinExistence type="predicted"/>
<dbReference type="Proteomes" id="UP000076871">
    <property type="component" value="Unassembled WGS sequence"/>
</dbReference>
<evidence type="ECO:0000313" key="1">
    <source>
        <dbReference type="EMBL" id="KZT03016.1"/>
    </source>
</evidence>
<evidence type="ECO:0000313" key="2">
    <source>
        <dbReference type="Proteomes" id="UP000076871"/>
    </source>
</evidence>
<dbReference type="RefSeq" id="XP_040760756.1">
    <property type="nucleotide sequence ID" value="XM_040909646.1"/>
</dbReference>
<keyword evidence="2" id="KW-1185">Reference proteome</keyword>
<dbReference type="InParanoid" id="A0A165CLD2"/>
<name>A0A165CLD2_9APHY</name>
<reference evidence="1 2" key="1">
    <citation type="journal article" date="2016" name="Mol. Biol. Evol.">
        <title>Comparative Genomics of Early-Diverging Mushroom-Forming Fungi Provides Insights into the Origins of Lignocellulose Decay Capabilities.</title>
        <authorList>
            <person name="Nagy L.G."/>
            <person name="Riley R."/>
            <person name="Tritt A."/>
            <person name="Adam C."/>
            <person name="Daum C."/>
            <person name="Floudas D."/>
            <person name="Sun H."/>
            <person name="Yadav J.S."/>
            <person name="Pangilinan J."/>
            <person name="Larsson K.H."/>
            <person name="Matsuura K."/>
            <person name="Barry K."/>
            <person name="Labutti K."/>
            <person name="Kuo R."/>
            <person name="Ohm R.A."/>
            <person name="Bhattacharya S.S."/>
            <person name="Shirouzu T."/>
            <person name="Yoshinaga Y."/>
            <person name="Martin F.M."/>
            <person name="Grigoriev I.V."/>
            <person name="Hibbett D.S."/>
        </authorList>
    </citation>
    <scope>NUCLEOTIDE SEQUENCE [LARGE SCALE GENOMIC DNA]</scope>
    <source>
        <strain evidence="1 2">93-53</strain>
    </source>
</reference>
<sequence>MTALETLSVNVEGLPKVIDALTLFRDPTDPPLCPALTTLRIAIQKDSDCDIILDSLRSHRAQLGIKHLYVGLVNPENVHWRPRQAVRDELRGDFDSVNFETLLYDKAYGITLPLVCDEEAHALWPRWLDER</sequence>
<accession>A0A165CLD2</accession>